<reference evidence="1 2" key="1">
    <citation type="journal article" date="2018" name="Front. Plant Sci.">
        <title>Red Clover (Trifolium pratense) and Zigzag Clover (T. medium) - A Picture of Genomic Similarities and Differences.</title>
        <authorList>
            <person name="Dluhosova J."/>
            <person name="Istvanek J."/>
            <person name="Nedelnik J."/>
            <person name="Repkova J."/>
        </authorList>
    </citation>
    <scope>NUCLEOTIDE SEQUENCE [LARGE SCALE GENOMIC DNA]</scope>
    <source>
        <strain evidence="2">cv. 10/8</strain>
        <tissue evidence="1">Leaf</tissue>
    </source>
</reference>
<evidence type="ECO:0000313" key="2">
    <source>
        <dbReference type="Proteomes" id="UP000265520"/>
    </source>
</evidence>
<sequence length="27" mass="3110">MLHGYSVLYSVPVPGTYRVLVRVRYSP</sequence>
<dbReference type="Proteomes" id="UP000265520">
    <property type="component" value="Unassembled WGS sequence"/>
</dbReference>
<dbReference type="EMBL" id="LXQA010761415">
    <property type="protein sequence ID" value="MCI69705.1"/>
    <property type="molecule type" value="Genomic_DNA"/>
</dbReference>
<comment type="caution">
    <text evidence="1">The sequence shown here is derived from an EMBL/GenBank/DDBJ whole genome shotgun (WGS) entry which is preliminary data.</text>
</comment>
<name>A0A392UDA6_9FABA</name>
<proteinExistence type="predicted"/>
<organism evidence="1 2">
    <name type="scientific">Trifolium medium</name>
    <dbReference type="NCBI Taxonomy" id="97028"/>
    <lineage>
        <taxon>Eukaryota</taxon>
        <taxon>Viridiplantae</taxon>
        <taxon>Streptophyta</taxon>
        <taxon>Embryophyta</taxon>
        <taxon>Tracheophyta</taxon>
        <taxon>Spermatophyta</taxon>
        <taxon>Magnoliopsida</taxon>
        <taxon>eudicotyledons</taxon>
        <taxon>Gunneridae</taxon>
        <taxon>Pentapetalae</taxon>
        <taxon>rosids</taxon>
        <taxon>fabids</taxon>
        <taxon>Fabales</taxon>
        <taxon>Fabaceae</taxon>
        <taxon>Papilionoideae</taxon>
        <taxon>50 kb inversion clade</taxon>
        <taxon>NPAAA clade</taxon>
        <taxon>Hologalegina</taxon>
        <taxon>IRL clade</taxon>
        <taxon>Trifolieae</taxon>
        <taxon>Trifolium</taxon>
    </lineage>
</organism>
<protein>
    <submittedName>
        <fullName evidence="1">Uncharacterized protein</fullName>
    </submittedName>
</protein>
<evidence type="ECO:0000313" key="1">
    <source>
        <dbReference type="EMBL" id="MCI69705.1"/>
    </source>
</evidence>
<accession>A0A392UDA6</accession>
<feature type="non-terminal residue" evidence="1">
    <location>
        <position position="27"/>
    </location>
</feature>
<dbReference type="AlphaFoldDB" id="A0A392UDA6"/>
<keyword evidence="2" id="KW-1185">Reference proteome</keyword>